<keyword evidence="3" id="KW-1185">Reference proteome</keyword>
<name>A0AAP0I3E2_9MAGN</name>
<dbReference type="EMBL" id="JBBNAF010000010">
    <property type="protein sequence ID" value="KAK9107310.1"/>
    <property type="molecule type" value="Genomic_DNA"/>
</dbReference>
<accession>A0AAP0I3E2</accession>
<dbReference type="AlphaFoldDB" id="A0AAP0I3E2"/>
<evidence type="ECO:0000313" key="2">
    <source>
        <dbReference type="EMBL" id="KAK9107310.1"/>
    </source>
</evidence>
<organism evidence="2 3">
    <name type="scientific">Stephania yunnanensis</name>
    <dbReference type="NCBI Taxonomy" id="152371"/>
    <lineage>
        <taxon>Eukaryota</taxon>
        <taxon>Viridiplantae</taxon>
        <taxon>Streptophyta</taxon>
        <taxon>Embryophyta</taxon>
        <taxon>Tracheophyta</taxon>
        <taxon>Spermatophyta</taxon>
        <taxon>Magnoliopsida</taxon>
        <taxon>Ranunculales</taxon>
        <taxon>Menispermaceae</taxon>
        <taxon>Menispermoideae</taxon>
        <taxon>Cissampelideae</taxon>
        <taxon>Stephania</taxon>
    </lineage>
</organism>
<comment type="caution">
    <text evidence="2">The sequence shown here is derived from an EMBL/GenBank/DDBJ whole genome shotgun (WGS) entry which is preliminary data.</text>
</comment>
<sequence length="125" mass="13985">MAALPGSNVVRGRLVGGWGFGGRGERDGETRERELRATEQRRRYQLDYQLALLNRAVMILEPNGREDRVIRAAQQDSTLPGLDQGLMEGLIQGQSSRQMEVAPTQLDMRARVSSLREGMEEETEG</sequence>
<feature type="region of interest" description="Disordered" evidence="1">
    <location>
        <begin position="95"/>
        <end position="125"/>
    </location>
</feature>
<reference evidence="2 3" key="1">
    <citation type="submission" date="2024-01" db="EMBL/GenBank/DDBJ databases">
        <title>Genome assemblies of Stephania.</title>
        <authorList>
            <person name="Yang L."/>
        </authorList>
    </citation>
    <scope>NUCLEOTIDE SEQUENCE [LARGE SCALE GENOMIC DNA]</scope>
    <source>
        <strain evidence="2">YNDBR</strain>
        <tissue evidence="2">Leaf</tissue>
    </source>
</reference>
<proteinExistence type="predicted"/>
<protein>
    <submittedName>
        <fullName evidence="2">Uncharacterized protein</fullName>
    </submittedName>
</protein>
<gene>
    <name evidence="2" type="ORF">Syun_023321</name>
</gene>
<evidence type="ECO:0000256" key="1">
    <source>
        <dbReference type="SAM" id="MobiDB-lite"/>
    </source>
</evidence>
<dbReference type="Proteomes" id="UP001420932">
    <property type="component" value="Unassembled WGS sequence"/>
</dbReference>
<evidence type="ECO:0000313" key="3">
    <source>
        <dbReference type="Proteomes" id="UP001420932"/>
    </source>
</evidence>